<dbReference type="RefSeq" id="WP_114067965.1">
    <property type="nucleotide sequence ID" value="NZ_CP030850.1"/>
</dbReference>
<name>A0A344TKL0_9BACT</name>
<gene>
    <name evidence="1" type="ORF">DR864_16180</name>
</gene>
<evidence type="ECO:0000313" key="1">
    <source>
        <dbReference type="EMBL" id="AXE19181.1"/>
    </source>
</evidence>
<dbReference type="PROSITE" id="PS51257">
    <property type="entry name" value="PROKAR_LIPOPROTEIN"/>
    <property type="match status" value="1"/>
</dbReference>
<dbReference type="Proteomes" id="UP000251993">
    <property type="component" value="Chromosome"/>
</dbReference>
<accession>A0A344TKL0</accession>
<keyword evidence="2" id="KW-1185">Reference proteome</keyword>
<dbReference type="KEGG" id="run:DR864_16180"/>
<protein>
    <recommendedName>
        <fullName evidence="3">Lipoprotein</fullName>
    </recommendedName>
</protein>
<sequence length="150" mass="16632">MKRLLKPLLYAAAALLMSVSCKKEQTPIDRFALRPELDCESSNGNCCRTTPGIRYEFITELKDELISISAISDSIFPYLWGSGIKINGKTLGGFLCELGLEKLKGLSATPITKAQIRVSGKVYLNKGQTTYSLNTSYLYELSIEKAELVR</sequence>
<evidence type="ECO:0008006" key="3">
    <source>
        <dbReference type="Google" id="ProtNLM"/>
    </source>
</evidence>
<reference evidence="1 2" key="1">
    <citation type="submission" date="2018-07" db="EMBL/GenBank/DDBJ databases">
        <title>Genome sequencing of Runella.</title>
        <authorList>
            <person name="Baek M.-G."/>
            <person name="Yi H."/>
        </authorList>
    </citation>
    <scope>NUCLEOTIDE SEQUENCE [LARGE SCALE GENOMIC DNA]</scope>
    <source>
        <strain evidence="1 2">HYN0085</strain>
    </source>
</reference>
<dbReference type="EMBL" id="CP030850">
    <property type="protein sequence ID" value="AXE19181.1"/>
    <property type="molecule type" value="Genomic_DNA"/>
</dbReference>
<evidence type="ECO:0000313" key="2">
    <source>
        <dbReference type="Proteomes" id="UP000251993"/>
    </source>
</evidence>
<dbReference type="AlphaFoldDB" id="A0A344TKL0"/>
<proteinExistence type="predicted"/>
<organism evidence="1 2">
    <name type="scientific">Runella rosea</name>
    <dbReference type="NCBI Taxonomy" id="2259595"/>
    <lineage>
        <taxon>Bacteria</taxon>
        <taxon>Pseudomonadati</taxon>
        <taxon>Bacteroidota</taxon>
        <taxon>Cytophagia</taxon>
        <taxon>Cytophagales</taxon>
        <taxon>Spirosomataceae</taxon>
        <taxon>Runella</taxon>
    </lineage>
</organism>